<dbReference type="EMBL" id="MLAK01000956">
    <property type="protein sequence ID" value="OHT00416.1"/>
    <property type="molecule type" value="Genomic_DNA"/>
</dbReference>
<dbReference type="RefSeq" id="XP_068353552.1">
    <property type="nucleotide sequence ID" value="XM_068508766.1"/>
</dbReference>
<keyword evidence="3" id="KW-1185">Reference proteome</keyword>
<evidence type="ECO:0000313" key="3">
    <source>
        <dbReference type="Proteomes" id="UP000179807"/>
    </source>
</evidence>
<feature type="region of interest" description="Disordered" evidence="1">
    <location>
        <begin position="1"/>
        <end position="159"/>
    </location>
</feature>
<evidence type="ECO:0000313" key="2">
    <source>
        <dbReference type="EMBL" id="OHT00416.1"/>
    </source>
</evidence>
<feature type="compositionally biased region" description="Polar residues" evidence="1">
    <location>
        <begin position="119"/>
        <end position="134"/>
    </location>
</feature>
<proteinExistence type="predicted"/>
<sequence length="159" mass="17671">MDLKKDSGNQFVYTPTQDSKLIEGNINESNPPQSPKSERNRRGKGNNNQVNFGGKQVDDHKSNKNKRNNNNNNNNQNNNSSNPNAYTPNVNMSGNAPNSPQRTRSGGGRNKGGGRVTRSQSSNMNCQIRFGQNAQPRQDQQQQQPPPQPQVTEWTGPKK</sequence>
<dbReference type="VEuPathDB" id="TrichDB:TRFO_32918"/>
<gene>
    <name evidence="2" type="ORF">TRFO_32918</name>
</gene>
<feature type="compositionally biased region" description="Polar residues" evidence="1">
    <location>
        <begin position="8"/>
        <end position="19"/>
    </location>
</feature>
<reference evidence="2" key="1">
    <citation type="submission" date="2016-10" db="EMBL/GenBank/DDBJ databases">
        <authorList>
            <person name="Benchimol M."/>
            <person name="Almeida L.G."/>
            <person name="Vasconcelos A.T."/>
            <person name="Perreira-Neves A."/>
            <person name="Rosa I.A."/>
            <person name="Tasca T."/>
            <person name="Bogo M.R."/>
            <person name="de Souza W."/>
        </authorList>
    </citation>
    <scope>NUCLEOTIDE SEQUENCE [LARGE SCALE GENOMIC DNA]</scope>
    <source>
        <strain evidence="2">K</strain>
    </source>
</reference>
<name>A0A1J4JPS9_9EUKA</name>
<feature type="compositionally biased region" description="Polar residues" evidence="1">
    <location>
        <begin position="85"/>
        <end position="101"/>
    </location>
</feature>
<accession>A0A1J4JPS9</accession>
<feature type="compositionally biased region" description="Gly residues" evidence="1">
    <location>
        <begin position="105"/>
        <end position="115"/>
    </location>
</feature>
<dbReference type="Proteomes" id="UP000179807">
    <property type="component" value="Unassembled WGS sequence"/>
</dbReference>
<protein>
    <submittedName>
        <fullName evidence="2">Uncharacterized protein</fullName>
    </submittedName>
</protein>
<dbReference type="AlphaFoldDB" id="A0A1J4JPS9"/>
<organism evidence="2 3">
    <name type="scientific">Tritrichomonas foetus</name>
    <dbReference type="NCBI Taxonomy" id="1144522"/>
    <lineage>
        <taxon>Eukaryota</taxon>
        <taxon>Metamonada</taxon>
        <taxon>Parabasalia</taxon>
        <taxon>Tritrichomonadida</taxon>
        <taxon>Tritrichomonadidae</taxon>
        <taxon>Tritrichomonas</taxon>
    </lineage>
</organism>
<dbReference type="GeneID" id="94843470"/>
<evidence type="ECO:0000256" key="1">
    <source>
        <dbReference type="SAM" id="MobiDB-lite"/>
    </source>
</evidence>
<comment type="caution">
    <text evidence="2">The sequence shown here is derived from an EMBL/GenBank/DDBJ whole genome shotgun (WGS) entry which is preliminary data.</text>
</comment>
<feature type="compositionally biased region" description="Low complexity" evidence="1">
    <location>
        <begin position="68"/>
        <end position="84"/>
    </location>
</feature>